<dbReference type="PaxDb" id="121845-A0A1S4EF94"/>
<dbReference type="PANTHER" id="PTHR12236">
    <property type="entry name" value="STRUCTURAL CONTITUENT OF CUTICLE"/>
    <property type="match status" value="1"/>
</dbReference>
<dbReference type="PANTHER" id="PTHR12236:SF75">
    <property type="entry name" value="CUTICULAR PROTEIN 62BB, ISOFORM A"/>
    <property type="match status" value="1"/>
</dbReference>
<sequence>MKFLQFAFVFASATLALAQVAPYQVAGVAGTDGEVDPHPKYEFQYSVADPVTGDQKSQQETRDGDKVQGFYTNTVVESDGSLRRVEYYADAVSGFTATVSHQPGGPAPPAPATYQNYRPEVVAPAPVKVVAPVAPVPAKVVPVPVKVPAQQYYSPARYPGNYYQGYPGYNGYQGYYNQGYYQPSYYQNSGYYQQPAAYYQNSGYYQQPAAYYNNGQQASVTGFFSSPYANYALPGAGNPVGAVSAVSSAPVAASSATKK</sequence>
<dbReference type="GO" id="GO:0031012">
    <property type="term" value="C:extracellular matrix"/>
    <property type="evidence" value="ECO:0007669"/>
    <property type="project" value="TreeGrafter"/>
</dbReference>
<keyword evidence="1 2" id="KW-0193">Cuticle</keyword>
<evidence type="ECO:0000256" key="2">
    <source>
        <dbReference type="PROSITE-ProRule" id="PRU00497"/>
    </source>
</evidence>
<protein>
    <submittedName>
        <fullName evidence="5">Cuticle protein 8-like</fullName>
    </submittedName>
</protein>
<feature type="signal peptide" evidence="3">
    <location>
        <begin position="1"/>
        <end position="18"/>
    </location>
</feature>
<reference evidence="5" key="1">
    <citation type="submission" date="2025-08" db="UniProtKB">
        <authorList>
            <consortium name="RefSeq"/>
        </authorList>
    </citation>
    <scope>IDENTIFICATION</scope>
</reference>
<dbReference type="InterPro" id="IPR051217">
    <property type="entry name" value="Insect_Cuticle_Struc_Prot"/>
</dbReference>
<dbReference type="STRING" id="121845.A0A1S4EF94"/>
<evidence type="ECO:0000256" key="1">
    <source>
        <dbReference type="ARBA" id="ARBA00022460"/>
    </source>
</evidence>
<dbReference type="PROSITE" id="PS51155">
    <property type="entry name" value="CHIT_BIND_RR_2"/>
    <property type="match status" value="1"/>
</dbReference>
<dbReference type="InterPro" id="IPR000618">
    <property type="entry name" value="Insect_cuticle"/>
</dbReference>
<feature type="chain" id="PRO_5010252133" evidence="3">
    <location>
        <begin position="19"/>
        <end position="259"/>
    </location>
</feature>
<dbReference type="RefSeq" id="XP_017300794.1">
    <property type="nucleotide sequence ID" value="XM_017445305.2"/>
</dbReference>
<evidence type="ECO:0000313" key="4">
    <source>
        <dbReference type="Proteomes" id="UP000079169"/>
    </source>
</evidence>
<evidence type="ECO:0000256" key="3">
    <source>
        <dbReference type="SAM" id="SignalP"/>
    </source>
</evidence>
<keyword evidence="4" id="KW-1185">Reference proteome</keyword>
<organism evidence="4 5">
    <name type="scientific">Diaphorina citri</name>
    <name type="common">Asian citrus psyllid</name>
    <dbReference type="NCBI Taxonomy" id="121845"/>
    <lineage>
        <taxon>Eukaryota</taxon>
        <taxon>Metazoa</taxon>
        <taxon>Ecdysozoa</taxon>
        <taxon>Arthropoda</taxon>
        <taxon>Hexapoda</taxon>
        <taxon>Insecta</taxon>
        <taxon>Pterygota</taxon>
        <taxon>Neoptera</taxon>
        <taxon>Paraneoptera</taxon>
        <taxon>Hemiptera</taxon>
        <taxon>Sternorrhyncha</taxon>
        <taxon>Psylloidea</taxon>
        <taxon>Psyllidae</taxon>
        <taxon>Diaphorininae</taxon>
        <taxon>Diaphorina</taxon>
    </lineage>
</organism>
<dbReference type="GO" id="GO:0042302">
    <property type="term" value="F:structural constituent of cuticle"/>
    <property type="evidence" value="ECO:0007669"/>
    <property type="project" value="UniProtKB-UniRule"/>
</dbReference>
<dbReference type="AlphaFoldDB" id="A0A1S4EF94"/>
<dbReference type="GO" id="GO:0005615">
    <property type="term" value="C:extracellular space"/>
    <property type="evidence" value="ECO:0007669"/>
    <property type="project" value="TreeGrafter"/>
</dbReference>
<dbReference type="KEGG" id="dci:103512186"/>
<name>A0A1S4EF94_DIACI</name>
<proteinExistence type="predicted"/>
<dbReference type="GeneID" id="103512186"/>
<dbReference type="Proteomes" id="UP000079169">
    <property type="component" value="Unplaced"/>
</dbReference>
<evidence type="ECO:0000313" key="5">
    <source>
        <dbReference type="RefSeq" id="XP_017300794.1"/>
    </source>
</evidence>
<gene>
    <name evidence="5" type="primary">LOC103512186</name>
</gene>
<keyword evidence="3" id="KW-0732">Signal</keyword>
<accession>A0A1S4EF94</accession>